<reference evidence="2" key="1">
    <citation type="journal article" date="2015" name="PLoS Genet.">
        <title>The dynamic genome and transcriptome of the human fungal pathogen Blastomyces and close relative Emmonsia.</title>
        <authorList>
            <person name="Munoz J.F."/>
            <person name="Gauthier G.M."/>
            <person name="Desjardins C.A."/>
            <person name="Gallo J.E."/>
            <person name="Holder J."/>
            <person name="Sullivan T.D."/>
            <person name="Marty A.J."/>
            <person name="Carmen J.C."/>
            <person name="Chen Z."/>
            <person name="Ding L."/>
            <person name="Gujja S."/>
            <person name="Magrini V."/>
            <person name="Misas E."/>
            <person name="Mitreva M."/>
            <person name="Priest M."/>
            <person name="Saif S."/>
            <person name="Whiston E.A."/>
            <person name="Young S."/>
            <person name="Zeng Q."/>
            <person name="Goldman W.E."/>
            <person name="Mardis E.R."/>
            <person name="Taylor J.W."/>
            <person name="McEwen J.G."/>
            <person name="Clay O.K."/>
            <person name="Klein B.S."/>
            <person name="Cuomo C.A."/>
        </authorList>
    </citation>
    <scope>NUCLEOTIDE SEQUENCE [LARGE SCALE GENOMIC DNA]</scope>
    <source>
        <strain evidence="2">UAMH 139</strain>
    </source>
</reference>
<dbReference type="AlphaFoldDB" id="A0A0H1BET3"/>
<dbReference type="OrthoDB" id="10610259at2759"/>
<gene>
    <name evidence="1" type="ORF">EMPG_14733</name>
</gene>
<evidence type="ECO:0000313" key="1">
    <source>
        <dbReference type="EMBL" id="KLJ09845.1"/>
    </source>
</evidence>
<feature type="non-terminal residue" evidence="1">
    <location>
        <position position="88"/>
    </location>
</feature>
<dbReference type="EMBL" id="LDEV01002241">
    <property type="protein sequence ID" value="KLJ09845.1"/>
    <property type="molecule type" value="Genomic_DNA"/>
</dbReference>
<sequence>MTTTSNRTTRAWNAILQSPARYFFRRRGKKIGGALRCGACCRGLSWRRAILQWGSRDHQIRLDSLEFGAREWLVGNAGFSANGWKGNV</sequence>
<protein>
    <submittedName>
        <fullName evidence="1">Uncharacterized protein</fullName>
    </submittedName>
</protein>
<evidence type="ECO:0000313" key="2">
    <source>
        <dbReference type="Proteomes" id="UP000053573"/>
    </source>
</evidence>
<proteinExistence type="predicted"/>
<accession>A0A0H1BET3</accession>
<name>A0A0H1BET3_9EURO</name>
<keyword evidence="2" id="KW-1185">Reference proteome</keyword>
<dbReference type="Proteomes" id="UP000053573">
    <property type="component" value="Unassembled WGS sequence"/>
</dbReference>
<organism evidence="1 2">
    <name type="scientific">Blastomyces silverae</name>
    <dbReference type="NCBI Taxonomy" id="2060906"/>
    <lineage>
        <taxon>Eukaryota</taxon>
        <taxon>Fungi</taxon>
        <taxon>Dikarya</taxon>
        <taxon>Ascomycota</taxon>
        <taxon>Pezizomycotina</taxon>
        <taxon>Eurotiomycetes</taxon>
        <taxon>Eurotiomycetidae</taxon>
        <taxon>Onygenales</taxon>
        <taxon>Ajellomycetaceae</taxon>
        <taxon>Blastomyces</taxon>
    </lineage>
</organism>
<comment type="caution">
    <text evidence="1">The sequence shown here is derived from an EMBL/GenBank/DDBJ whole genome shotgun (WGS) entry which is preliminary data.</text>
</comment>